<evidence type="ECO:0000313" key="9">
    <source>
        <dbReference type="EMBL" id="ESQ28654.1"/>
    </source>
</evidence>
<dbReference type="GO" id="GO:0005634">
    <property type="term" value="C:nucleus"/>
    <property type="evidence" value="ECO:0007669"/>
    <property type="project" value="UniProtKB-SubCell"/>
</dbReference>
<dbReference type="SMART" id="SM00717">
    <property type="entry name" value="SANT"/>
    <property type="match status" value="2"/>
</dbReference>
<dbReference type="FunFam" id="1.10.10.60:FF:000300">
    <property type="entry name" value="Myb transcription factor"/>
    <property type="match status" value="1"/>
</dbReference>
<feature type="domain" description="Myb-like" evidence="7">
    <location>
        <begin position="9"/>
        <end position="61"/>
    </location>
</feature>
<proteinExistence type="predicted"/>
<dbReference type="GO" id="GO:1901141">
    <property type="term" value="P:regulation of lignin biosynthetic process"/>
    <property type="evidence" value="ECO:0007669"/>
    <property type="project" value="EnsemblPlants"/>
</dbReference>
<dbReference type="GO" id="GO:2000652">
    <property type="term" value="P:regulation of secondary cell wall biogenesis"/>
    <property type="evidence" value="ECO:0007669"/>
    <property type="project" value="EnsemblPlants"/>
</dbReference>
<dbReference type="Gramene" id="ESQ28654">
    <property type="protein sequence ID" value="ESQ28654"/>
    <property type="gene ID" value="EUTSA_v10019852mg"/>
</dbReference>
<keyword evidence="5" id="KW-0804">Transcription</keyword>
<evidence type="ECO:0000256" key="6">
    <source>
        <dbReference type="ARBA" id="ARBA00023242"/>
    </source>
</evidence>
<dbReference type="Pfam" id="PF00249">
    <property type="entry name" value="Myb_DNA-binding"/>
    <property type="match status" value="2"/>
</dbReference>
<keyword evidence="2" id="KW-0677">Repeat</keyword>
<dbReference type="GO" id="GO:0009094">
    <property type="term" value="P:L-phenylalanine biosynthetic process"/>
    <property type="evidence" value="ECO:0007669"/>
    <property type="project" value="EnsemblPlants"/>
</dbReference>
<dbReference type="FunFam" id="1.10.10.60:FF:000069">
    <property type="entry name" value="MYB transcription factor"/>
    <property type="match status" value="1"/>
</dbReference>
<dbReference type="eggNOG" id="KOG0048">
    <property type="taxonomic scope" value="Eukaryota"/>
</dbReference>
<evidence type="ECO:0000259" key="7">
    <source>
        <dbReference type="PROSITE" id="PS50090"/>
    </source>
</evidence>
<name>V4KC29_EUTSA</name>
<dbReference type="InterPro" id="IPR017930">
    <property type="entry name" value="Myb_dom"/>
</dbReference>
<gene>
    <name evidence="9" type="ORF">EUTSA_v10019852mg</name>
</gene>
<evidence type="ECO:0000256" key="4">
    <source>
        <dbReference type="ARBA" id="ARBA00023125"/>
    </source>
</evidence>
<dbReference type="AlphaFoldDB" id="V4KC29"/>
<evidence type="ECO:0000313" key="10">
    <source>
        <dbReference type="Proteomes" id="UP000030689"/>
    </source>
</evidence>
<dbReference type="PANTHER" id="PTHR47994:SF5">
    <property type="entry name" value="F14D16.11-RELATED"/>
    <property type="match status" value="1"/>
</dbReference>
<dbReference type="KEGG" id="eus:EUTSA_v10019852mg"/>
<dbReference type="SUPFAM" id="SSF46689">
    <property type="entry name" value="Homeodomain-like"/>
    <property type="match status" value="1"/>
</dbReference>
<dbReference type="Proteomes" id="UP000030689">
    <property type="component" value="Unassembled WGS sequence"/>
</dbReference>
<evidence type="ECO:0000256" key="1">
    <source>
        <dbReference type="ARBA" id="ARBA00004123"/>
    </source>
</evidence>
<evidence type="ECO:0000256" key="5">
    <source>
        <dbReference type="ARBA" id="ARBA00023163"/>
    </source>
</evidence>
<dbReference type="STRING" id="72664.V4KC29"/>
<dbReference type="GO" id="GO:0003700">
    <property type="term" value="F:DNA-binding transcription factor activity"/>
    <property type="evidence" value="ECO:0007669"/>
    <property type="project" value="EnsemblPlants"/>
</dbReference>
<sequence>MGRQPCCDKVGLKKGPWTAEEDRKLINFILTNGQCCWRAVPKLAGLLRCGKSCRLRWTNYLRPDLKRGLLSDYEEKMVIDLHSQLGNRWSKIASHLPGRTDNEIKNHWNTHIKKKLRKMGIDPLTHKPLSIVEQEDEEPVKKLEKPIEQPLGGPTSYCLTKDSNNSKNMSLSYNDQLMAINLEYGVEEVPLIDPESIELIGSNSAMSSSTCTSSNSSNDSSFLKDLQFPDFEWSDYGNDDNNNGVDNIIENNMMSVWDVDGFSNWDLLLNDDIPQSSSTFGLF</sequence>
<dbReference type="PANTHER" id="PTHR47994">
    <property type="entry name" value="F14D16.11-RELATED"/>
    <property type="match status" value="1"/>
</dbReference>
<dbReference type="Gene3D" id="1.10.10.60">
    <property type="entry name" value="Homeodomain-like"/>
    <property type="match status" value="2"/>
</dbReference>
<dbReference type="InterPro" id="IPR001005">
    <property type="entry name" value="SANT/Myb"/>
</dbReference>
<keyword evidence="6" id="KW-0539">Nucleus</keyword>
<feature type="domain" description="Myb-like" evidence="7">
    <location>
        <begin position="62"/>
        <end position="112"/>
    </location>
</feature>
<evidence type="ECO:0000256" key="2">
    <source>
        <dbReference type="ARBA" id="ARBA00022737"/>
    </source>
</evidence>
<dbReference type="PROSITE" id="PS50090">
    <property type="entry name" value="MYB_LIKE"/>
    <property type="match status" value="2"/>
</dbReference>
<dbReference type="EMBL" id="KI517953">
    <property type="protein sequence ID" value="ESQ28654.1"/>
    <property type="molecule type" value="Genomic_DNA"/>
</dbReference>
<feature type="domain" description="HTH myb-type" evidence="8">
    <location>
        <begin position="9"/>
        <end position="61"/>
    </location>
</feature>
<dbReference type="CDD" id="cd00167">
    <property type="entry name" value="SANT"/>
    <property type="match status" value="2"/>
</dbReference>
<comment type="subcellular location">
    <subcellularLocation>
        <location evidence="1">Nucleus</location>
    </subcellularLocation>
</comment>
<accession>V4KC29</accession>
<dbReference type="OMA" id="MTLWDDD"/>
<evidence type="ECO:0000256" key="3">
    <source>
        <dbReference type="ARBA" id="ARBA00023015"/>
    </source>
</evidence>
<organism evidence="9 10">
    <name type="scientific">Eutrema salsugineum</name>
    <name type="common">Saltwater cress</name>
    <name type="synonym">Sisymbrium salsugineum</name>
    <dbReference type="NCBI Taxonomy" id="72664"/>
    <lineage>
        <taxon>Eukaryota</taxon>
        <taxon>Viridiplantae</taxon>
        <taxon>Streptophyta</taxon>
        <taxon>Embryophyta</taxon>
        <taxon>Tracheophyta</taxon>
        <taxon>Spermatophyta</taxon>
        <taxon>Magnoliopsida</taxon>
        <taxon>eudicotyledons</taxon>
        <taxon>Gunneridae</taxon>
        <taxon>Pentapetalae</taxon>
        <taxon>rosids</taxon>
        <taxon>malvids</taxon>
        <taxon>Brassicales</taxon>
        <taxon>Brassicaceae</taxon>
        <taxon>Eutremeae</taxon>
        <taxon>Eutrema</taxon>
    </lineage>
</organism>
<keyword evidence="4" id="KW-0238">DNA-binding</keyword>
<dbReference type="InterPro" id="IPR015495">
    <property type="entry name" value="Myb_TF_plants"/>
</dbReference>
<reference evidence="9 10" key="1">
    <citation type="journal article" date="2013" name="Front. Plant Sci.">
        <title>The Reference Genome of the Halophytic Plant Eutrema salsugineum.</title>
        <authorList>
            <person name="Yang R."/>
            <person name="Jarvis D.E."/>
            <person name="Chen H."/>
            <person name="Beilstein M.A."/>
            <person name="Grimwood J."/>
            <person name="Jenkins J."/>
            <person name="Shu S."/>
            <person name="Prochnik S."/>
            <person name="Xin M."/>
            <person name="Ma C."/>
            <person name="Schmutz J."/>
            <person name="Wing R.A."/>
            <person name="Mitchell-Olds T."/>
            <person name="Schumaker K.S."/>
            <person name="Wang X."/>
        </authorList>
    </citation>
    <scope>NUCLEOTIDE SEQUENCE [LARGE SCALE GENOMIC DNA]</scope>
</reference>
<protein>
    <submittedName>
        <fullName evidence="9">Uncharacterized protein</fullName>
    </submittedName>
</protein>
<keyword evidence="3" id="KW-0805">Transcription regulation</keyword>
<dbReference type="GO" id="GO:0045892">
    <property type="term" value="P:negative regulation of DNA-templated transcription"/>
    <property type="evidence" value="ECO:0007669"/>
    <property type="project" value="EnsemblPlants"/>
</dbReference>
<feature type="domain" description="HTH myb-type" evidence="8">
    <location>
        <begin position="62"/>
        <end position="116"/>
    </location>
</feature>
<dbReference type="OrthoDB" id="2143914at2759"/>
<dbReference type="InterPro" id="IPR009057">
    <property type="entry name" value="Homeodomain-like_sf"/>
</dbReference>
<evidence type="ECO:0000259" key="8">
    <source>
        <dbReference type="PROSITE" id="PS51294"/>
    </source>
</evidence>
<dbReference type="GO" id="GO:0045893">
    <property type="term" value="P:positive regulation of DNA-templated transcription"/>
    <property type="evidence" value="ECO:0007669"/>
    <property type="project" value="EnsemblPlants"/>
</dbReference>
<dbReference type="GO" id="GO:1901002">
    <property type="term" value="P:positive regulation of response to salt stress"/>
    <property type="evidence" value="ECO:0007669"/>
    <property type="project" value="EnsemblPlants"/>
</dbReference>
<dbReference type="PROSITE" id="PS51294">
    <property type="entry name" value="HTH_MYB"/>
    <property type="match status" value="2"/>
</dbReference>
<keyword evidence="10" id="KW-1185">Reference proteome</keyword>
<dbReference type="GO" id="GO:0000987">
    <property type="term" value="F:cis-regulatory region sequence-specific DNA binding"/>
    <property type="evidence" value="ECO:0007669"/>
    <property type="project" value="EnsemblPlants"/>
</dbReference>